<dbReference type="KEGG" id="daer:H9K75_04495"/>
<comment type="similarity">
    <text evidence="1">Belongs to the 4-hydroxybenzoyl-CoA thioesterase family.</text>
</comment>
<evidence type="ECO:0000256" key="1">
    <source>
        <dbReference type="ARBA" id="ARBA00005953"/>
    </source>
</evidence>
<keyword evidence="4" id="KW-1185">Reference proteome</keyword>
<sequence length="181" mass="20669">MPTEKELASRERLSCEIEVTPAFYDIDVMEIVYHGNYVRYLELARSALLARFDYDYPRMRDSGFGWPVVDMRLKYVRAATFGQKLRIRSTITEWENRLRIDYVISDAGTGQKINTAHTIQVAVDMKTREMRFVCPPVLWERLGSSHEILGCMRRAVGLGADGICSKRRARWGEGAGRAGSA</sequence>
<evidence type="ECO:0000313" key="3">
    <source>
        <dbReference type="EMBL" id="QNP49326.1"/>
    </source>
</evidence>
<dbReference type="EMBL" id="CP060783">
    <property type="protein sequence ID" value="QNP49326.1"/>
    <property type="molecule type" value="Genomic_DNA"/>
</dbReference>
<evidence type="ECO:0000256" key="2">
    <source>
        <dbReference type="ARBA" id="ARBA00022801"/>
    </source>
</evidence>
<dbReference type="AlphaFoldDB" id="A0A7H0GM10"/>
<name>A0A7H0GM10_9BURK</name>
<proteinExistence type="inferred from homology"/>
<dbReference type="InterPro" id="IPR029069">
    <property type="entry name" value="HotDog_dom_sf"/>
</dbReference>
<dbReference type="SUPFAM" id="SSF54637">
    <property type="entry name" value="Thioesterase/thiol ester dehydrase-isomerase"/>
    <property type="match status" value="1"/>
</dbReference>
<organism evidence="3 4">
    <name type="scientific">Diaphorobacter aerolatus</name>
    <dbReference type="NCBI Taxonomy" id="1288495"/>
    <lineage>
        <taxon>Bacteria</taxon>
        <taxon>Pseudomonadati</taxon>
        <taxon>Pseudomonadota</taxon>
        <taxon>Betaproteobacteria</taxon>
        <taxon>Burkholderiales</taxon>
        <taxon>Comamonadaceae</taxon>
        <taxon>Diaphorobacter</taxon>
    </lineage>
</organism>
<dbReference type="PANTHER" id="PTHR31793">
    <property type="entry name" value="4-HYDROXYBENZOYL-COA THIOESTERASE FAMILY MEMBER"/>
    <property type="match status" value="1"/>
</dbReference>
<dbReference type="PANTHER" id="PTHR31793:SF27">
    <property type="entry name" value="NOVEL THIOESTERASE SUPERFAMILY DOMAIN AND SAPOSIN A-TYPE DOMAIN CONTAINING PROTEIN (0610012H03RIK)"/>
    <property type="match status" value="1"/>
</dbReference>
<evidence type="ECO:0000313" key="4">
    <source>
        <dbReference type="Proteomes" id="UP000516028"/>
    </source>
</evidence>
<gene>
    <name evidence="3" type="ORF">H9K75_04495</name>
</gene>
<dbReference type="Pfam" id="PF13279">
    <property type="entry name" value="4HBT_2"/>
    <property type="match status" value="1"/>
</dbReference>
<dbReference type="Gene3D" id="3.10.129.10">
    <property type="entry name" value="Hotdog Thioesterase"/>
    <property type="match status" value="1"/>
</dbReference>
<dbReference type="GO" id="GO:0047617">
    <property type="term" value="F:fatty acyl-CoA hydrolase activity"/>
    <property type="evidence" value="ECO:0007669"/>
    <property type="project" value="TreeGrafter"/>
</dbReference>
<dbReference type="Proteomes" id="UP000516028">
    <property type="component" value="Chromosome"/>
</dbReference>
<dbReference type="InterPro" id="IPR050563">
    <property type="entry name" value="4-hydroxybenzoyl-CoA_TE"/>
</dbReference>
<dbReference type="CDD" id="cd00586">
    <property type="entry name" value="4HBT"/>
    <property type="match status" value="1"/>
</dbReference>
<reference evidence="3 4" key="1">
    <citation type="submission" date="2020-08" db="EMBL/GenBank/DDBJ databases">
        <title>Genome sequence of Diaphorobacter aerolatus KACC 16536T.</title>
        <authorList>
            <person name="Hyun D.-W."/>
            <person name="Bae J.-W."/>
        </authorList>
    </citation>
    <scope>NUCLEOTIDE SEQUENCE [LARGE SCALE GENOMIC DNA]</scope>
    <source>
        <strain evidence="3 4">KACC 16536</strain>
    </source>
</reference>
<keyword evidence="2" id="KW-0378">Hydrolase</keyword>
<protein>
    <submittedName>
        <fullName evidence="3">Acyl-CoA thioesterase</fullName>
    </submittedName>
</protein>
<accession>A0A7H0GM10</accession>